<dbReference type="EMBL" id="KN822158">
    <property type="protein sequence ID" value="KIM54263.1"/>
    <property type="molecule type" value="Genomic_DNA"/>
</dbReference>
<protein>
    <submittedName>
        <fullName evidence="2">Uncharacterized protein</fullName>
    </submittedName>
</protein>
<feature type="transmembrane region" description="Helical" evidence="1">
    <location>
        <begin position="90"/>
        <end position="109"/>
    </location>
</feature>
<sequence length="133" mass="15142">MGTPSFSLVWAPGYIGMAIGFALYGASIGQYLFYVRFFPDDHYILKFAVFTVLYVILKLSWTITTGSLYWKMLVICRQNTSYGYTLALPWQLNVTLVTNCMIAFCVQWCDASSMSYTSYPRCPMTAFMRTGFG</sequence>
<dbReference type="Proteomes" id="UP000053989">
    <property type="component" value="Unassembled WGS sequence"/>
</dbReference>
<evidence type="ECO:0000256" key="1">
    <source>
        <dbReference type="SAM" id="Phobius"/>
    </source>
</evidence>
<keyword evidence="1" id="KW-0812">Transmembrane</keyword>
<dbReference type="HOGENOM" id="CLU_1907918_0_0_1"/>
<gene>
    <name evidence="2" type="ORF">SCLCIDRAFT_1222139</name>
</gene>
<reference evidence="3" key="2">
    <citation type="submission" date="2015-01" db="EMBL/GenBank/DDBJ databases">
        <title>Evolutionary Origins and Diversification of the Mycorrhizal Mutualists.</title>
        <authorList>
            <consortium name="DOE Joint Genome Institute"/>
            <consortium name="Mycorrhizal Genomics Consortium"/>
            <person name="Kohler A."/>
            <person name="Kuo A."/>
            <person name="Nagy L.G."/>
            <person name="Floudas D."/>
            <person name="Copeland A."/>
            <person name="Barry K.W."/>
            <person name="Cichocki N."/>
            <person name="Veneault-Fourrey C."/>
            <person name="LaButti K."/>
            <person name="Lindquist E.A."/>
            <person name="Lipzen A."/>
            <person name="Lundell T."/>
            <person name="Morin E."/>
            <person name="Murat C."/>
            <person name="Riley R."/>
            <person name="Ohm R."/>
            <person name="Sun H."/>
            <person name="Tunlid A."/>
            <person name="Henrissat B."/>
            <person name="Grigoriev I.V."/>
            <person name="Hibbett D.S."/>
            <person name="Martin F."/>
        </authorList>
    </citation>
    <scope>NUCLEOTIDE SEQUENCE [LARGE SCALE GENOMIC DNA]</scope>
    <source>
        <strain evidence="3">Foug A</strain>
    </source>
</reference>
<proteinExistence type="predicted"/>
<keyword evidence="1" id="KW-1133">Transmembrane helix</keyword>
<evidence type="ECO:0000313" key="2">
    <source>
        <dbReference type="EMBL" id="KIM54263.1"/>
    </source>
</evidence>
<evidence type="ECO:0000313" key="3">
    <source>
        <dbReference type="Proteomes" id="UP000053989"/>
    </source>
</evidence>
<organism evidence="2 3">
    <name type="scientific">Scleroderma citrinum Foug A</name>
    <dbReference type="NCBI Taxonomy" id="1036808"/>
    <lineage>
        <taxon>Eukaryota</taxon>
        <taxon>Fungi</taxon>
        <taxon>Dikarya</taxon>
        <taxon>Basidiomycota</taxon>
        <taxon>Agaricomycotina</taxon>
        <taxon>Agaricomycetes</taxon>
        <taxon>Agaricomycetidae</taxon>
        <taxon>Boletales</taxon>
        <taxon>Sclerodermatineae</taxon>
        <taxon>Sclerodermataceae</taxon>
        <taxon>Scleroderma</taxon>
    </lineage>
</organism>
<dbReference type="AlphaFoldDB" id="A0A0C2YXD8"/>
<keyword evidence="3" id="KW-1185">Reference proteome</keyword>
<keyword evidence="1" id="KW-0472">Membrane</keyword>
<name>A0A0C2YXD8_9AGAM</name>
<accession>A0A0C2YXD8</accession>
<dbReference type="OrthoDB" id="2679808at2759"/>
<reference evidence="2 3" key="1">
    <citation type="submission" date="2014-04" db="EMBL/GenBank/DDBJ databases">
        <authorList>
            <consortium name="DOE Joint Genome Institute"/>
            <person name="Kuo A."/>
            <person name="Kohler A."/>
            <person name="Nagy L.G."/>
            <person name="Floudas D."/>
            <person name="Copeland A."/>
            <person name="Barry K.W."/>
            <person name="Cichocki N."/>
            <person name="Veneault-Fourrey C."/>
            <person name="LaButti K."/>
            <person name="Lindquist E.A."/>
            <person name="Lipzen A."/>
            <person name="Lundell T."/>
            <person name="Morin E."/>
            <person name="Murat C."/>
            <person name="Sun H."/>
            <person name="Tunlid A."/>
            <person name="Henrissat B."/>
            <person name="Grigoriev I.V."/>
            <person name="Hibbett D.S."/>
            <person name="Martin F."/>
            <person name="Nordberg H.P."/>
            <person name="Cantor M.N."/>
            <person name="Hua S.X."/>
        </authorList>
    </citation>
    <scope>NUCLEOTIDE SEQUENCE [LARGE SCALE GENOMIC DNA]</scope>
    <source>
        <strain evidence="2 3">Foug A</strain>
    </source>
</reference>
<feature type="transmembrane region" description="Helical" evidence="1">
    <location>
        <begin position="14"/>
        <end position="35"/>
    </location>
</feature>
<dbReference type="InParanoid" id="A0A0C2YXD8"/>
<feature type="transmembrane region" description="Helical" evidence="1">
    <location>
        <begin position="47"/>
        <end position="70"/>
    </location>
</feature>